<organism evidence="6 7">
    <name type="scientific">Actinomadura fulvescens</name>
    <dbReference type="NCBI Taxonomy" id="46160"/>
    <lineage>
        <taxon>Bacteria</taxon>
        <taxon>Bacillati</taxon>
        <taxon>Actinomycetota</taxon>
        <taxon>Actinomycetes</taxon>
        <taxon>Streptosporangiales</taxon>
        <taxon>Thermomonosporaceae</taxon>
        <taxon>Actinomadura</taxon>
    </lineage>
</organism>
<dbReference type="PROSITE" id="PS50977">
    <property type="entry name" value="HTH_TETR_2"/>
    <property type="match status" value="1"/>
</dbReference>
<accession>A0ABN3QGL0</accession>
<evidence type="ECO:0000256" key="2">
    <source>
        <dbReference type="ARBA" id="ARBA00023125"/>
    </source>
</evidence>
<dbReference type="PRINTS" id="PR00455">
    <property type="entry name" value="HTHTETR"/>
</dbReference>
<dbReference type="EMBL" id="BAAATD010000012">
    <property type="protein sequence ID" value="GAA2625953.1"/>
    <property type="molecule type" value="Genomic_DNA"/>
</dbReference>
<protein>
    <submittedName>
        <fullName evidence="6">TetR family transcriptional regulator</fullName>
    </submittedName>
</protein>
<dbReference type="PANTHER" id="PTHR30055">
    <property type="entry name" value="HTH-TYPE TRANSCRIPTIONAL REGULATOR RUTR"/>
    <property type="match status" value="1"/>
</dbReference>
<dbReference type="InterPro" id="IPR050109">
    <property type="entry name" value="HTH-type_TetR-like_transc_reg"/>
</dbReference>
<evidence type="ECO:0000256" key="3">
    <source>
        <dbReference type="ARBA" id="ARBA00023163"/>
    </source>
</evidence>
<keyword evidence="2 4" id="KW-0238">DNA-binding</keyword>
<feature type="DNA-binding region" description="H-T-H motif" evidence="4">
    <location>
        <begin position="33"/>
        <end position="52"/>
    </location>
</feature>
<comment type="caution">
    <text evidence="6">The sequence shown here is derived from an EMBL/GenBank/DDBJ whole genome shotgun (WGS) entry which is preliminary data.</text>
</comment>
<dbReference type="InterPro" id="IPR001647">
    <property type="entry name" value="HTH_TetR"/>
</dbReference>
<dbReference type="Pfam" id="PF00440">
    <property type="entry name" value="TetR_N"/>
    <property type="match status" value="1"/>
</dbReference>
<evidence type="ECO:0000256" key="4">
    <source>
        <dbReference type="PROSITE-ProRule" id="PRU00335"/>
    </source>
</evidence>
<evidence type="ECO:0000313" key="6">
    <source>
        <dbReference type="EMBL" id="GAA2625953.1"/>
    </source>
</evidence>
<dbReference type="RefSeq" id="WP_344547101.1">
    <property type="nucleotide sequence ID" value="NZ_BAAATD010000012.1"/>
</dbReference>
<evidence type="ECO:0000313" key="7">
    <source>
        <dbReference type="Proteomes" id="UP001501509"/>
    </source>
</evidence>
<gene>
    <name evidence="6" type="ORF">GCM10010411_73500</name>
</gene>
<dbReference type="Gene3D" id="1.10.357.10">
    <property type="entry name" value="Tetracycline Repressor, domain 2"/>
    <property type="match status" value="1"/>
</dbReference>
<evidence type="ECO:0000256" key="1">
    <source>
        <dbReference type="ARBA" id="ARBA00023015"/>
    </source>
</evidence>
<dbReference type="PANTHER" id="PTHR30055:SF234">
    <property type="entry name" value="HTH-TYPE TRANSCRIPTIONAL REGULATOR BETI"/>
    <property type="match status" value="1"/>
</dbReference>
<reference evidence="6 7" key="1">
    <citation type="journal article" date="2019" name="Int. J. Syst. Evol. Microbiol.">
        <title>The Global Catalogue of Microorganisms (GCM) 10K type strain sequencing project: providing services to taxonomists for standard genome sequencing and annotation.</title>
        <authorList>
            <consortium name="The Broad Institute Genomics Platform"/>
            <consortium name="The Broad Institute Genome Sequencing Center for Infectious Disease"/>
            <person name="Wu L."/>
            <person name="Ma J."/>
        </authorList>
    </citation>
    <scope>NUCLEOTIDE SEQUENCE [LARGE SCALE GENOMIC DNA]</scope>
    <source>
        <strain evidence="6 7">JCM 6833</strain>
    </source>
</reference>
<dbReference type="Proteomes" id="UP001501509">
    <property type="component" value="Unassembled WGS sequence"/>
</dbReference>
<feature type="domain" description="HTH tetR-type" evidence="5">
    <location>
        <begin position="10"/>
        <end position="70"/>
    </location>
</feature>
<sequence>MQRRVRRDPDEAKRLILQAAQQLLAEGGLAAVQVRAVAAKVGITDAAVNHHFGTRDQLLTALLKHGGAQVRQRIRQVVAGWVSDDADVGALVHALAQLYADGYAELALALHQSGWRDQGSGMLDDVVDALHERITARARQRQRPAPDRRHTQLTVAALHQALAMEPIVGQQFRRSAGLTGPSRQDAADALLWWQDLVTRMLDP</sequence>
<dbReference type="SUPFAM" id="SSF46689">
    <property type="entry name" value="Homeodomain-like"/>
    <property type="match status" value="1"/>
</dbReference>
<keyword evidence="1" id="KW-0805">Transcription regulation</keyword>
<proteinExistence type="predicted"/>
<keyword evidence="3" id="KW-0804">Transcription</keyword>
<name>A0ABN3QGL0_9ACTN</name>
<evidence type="ECO:0000259" key="5">
    <source>
        <dbReference type="PROSITE" id="PS50977"/>
    </source>
</evidence>
<dbReference type="InterPro" id="IPR009057">
    <property type="entry name" value="Homeodomain-like_sf"/>
</dbReference>
<keyword evidence="7" id="KW-1185">Reference proteome</keyword>